<name>A0AAV7XLC4_9NEOP</name>
<feature type="region of interest" description="Disordered" evidence="3">
    <location>
        <begin position="454"/>
        <end position="500"/>
    </location>
</feature>
<dbReference type="Proteomes" id="UP001075354">
    <property type="component" value="Chromosome 8"/>
</dbReference>
<evidence type="ECO:0000313" key="7">
    <source>
        <dbReference type="Proteomes" id="UP001075354"/>
    </source>
</evidence>
<evidence type="ECO:0000259" key="5">
    <source>
        <dbReference type="Pfam" id="PF00135"/>
    </source>
</evidence>
<feature type="transmembrane region" description="Helical" evidence="4">
    <location>
        <begin position="237"/>
        <end position="261"/>
    </location>
</feature>
<evidence type="ECO:0000256" key="3">
    <source>
        <dbReference type="SAM" id="MobiDB-lite"/>
    </source>
</evidence>
<dbReference type="Pfam" id="PF00135">
    <property type="entry name" value="COesterase"/>
    <property type="match status" value="1"/>
</dbReference>
<reference evidence="6" key="1">
    <citation type="submission" date="2022-12" db="EMBL/GenBank/DDBJ databases">
        <title>Chromosome-level genome assembly of the bean flower thrips Megalurothrips usitatus.</title>
        <authorList>
            <person name="Ma L."/>
            <person name="Liu Q."/>
            <person name="Li H."/>
            <person name="Cai W."/>
        </authorList>
    </citation>
    <scope>NUCLEOTIDE SEQUENCE</scope>
    <source>
        <strain evidence="6">Cailab_2022a</strain>
    </source>
</reference>
<keyword evidence="4" id="KW-0812">Transmembrane</keyword>
<feature type="domain" description="Carboxylesterase type B" evidence="5">
    <location>
        <begin position="1"/>
        <end position="105"/>
    </location>
</feature>
<dbReference type="InterPro" id="IPR051093">
    <property type="entry name" value="Neuroligin/BSAL"/>
</dbReference>
<organism evidence="6 7">
    <name type="scientific">Megalurothrips usitatus</name>
    <name type="common">bean blossom thrips</name>
    <dbReference type="NCBI Taxonomy" id="439358"/>
    <lineage>
        <taxon>Eukaryota</taxon>
        <taxon>Metazoa</taxon>
        <taxon>Ecdysozoa</taxon>
        <taxon>Arthropoda</taxon>
        <taxon>Hexapoda</taxon>
        <taxon>Insecta</taxon>
        <taxon>Pterygota</taxon>
        <taxon>Neoptera</taxon>
        <taxon>Paraneoptera</taxon>
        <taxon>Thysanoptera</taxon>
        <taxon>Terebrantia</taxon>
        <taxon>Thripoidea</taxon>
        <taxon>Thripidae</taxon>
        <taxon>Megalurothrips</taxon>
    </lineage>
</organism>
<sequence length="500" mass="52551">MGPAHGEELPYVFGAPLAATVRAFPSNYSKAEVALSEAVMTYWTNFARTGNPNQASAAQQEGKDRSKQRGAVGWEEYDAGHQKYLEIGLKPRMKNHFRAHKMSIWLRLVPELHRAGQEDVVARHNLFRNHNESSLYDGVVRPDPLGRAYGFGPLAGLDGVDDTGMLGGRHGNATPRLSDVFLPVTMPTCLNITGSYHTFGNGSAAGVGGGGGGGHGGAIGGGGDMMEPEGLAAYSTALGVTLAIGCSLLVLNVLIFAGVFYQRDRTRLQVKSLKQQQRIRGACEDLAGGGSSAEKAEKQFPHLRHSFSSSVIVDMEREKTACGAQQGQQVLHCEKSPVSSMKSSKSGGGLATGLAVYTGQPPNYSSYLHQVADYPGGPMGGPGPAGGDDGAMVLRHSFHAANTFRDGPSRASAAVATLPRNMGVMNAGCKEGVTLGPAAMTSMGTSMGHSMTPNGCAGAPMHHTLPRPPPPPRVNSRASDGGDPQRDLRLPQAALSEMRV</sequence>
<evidence type="ECO:0000313" key="6">
    <source>
        <dbReference type="EMBL" id="KAJ1525419.1"/>
    </source>
</evidence>
<comment type="similarity">
    <text evidence="1">Belongs to the type-B carboxylesterase/lipase family.</text>
</comment>
<evidence type="ECO:0000256" key="1">
    <source>
        <dbReference type="ARBA" id="ARBA00005964"/>
    </source>
</evidence>
<dbReference type="InterPro" id="IPR002018">
    <property type="entry name" value="CarbesteraseB"/>
</dbReference>
<keyword evidence="2" id="KW-0325">Glycoprotein</keyword>
<protein>
    <recommendedName>
        <fullName evidence="5">Carboxylesterase type B domain-containing protein</fullName>
    </recommendedName>
</protein>
<evidence type="ECO:0000256" key="4">
    <source>
        <dbReference type="SAM" id="Phobius"/>
    </source>
</evidence>
<accession>A0AAV7XLC4</accession>
<comment type="caution">
    <text evidence="6">The sequence shown here is derived from an EMBL/GenBank/DDBJ whole genome shotgun (WGS) entry which is preliminary data.</text>
</comment>
<dbReference type="SUPFAM" id="SSF53474">
    <property type="entry name" value="alpha/beta-Hydrolases"/>
    <property type="match status" value="1"/>
</dbReference>
<feature type="region of interest" description="Disordered" evidence="3">
    <location>
        <begin position="50"/>
        <end position="71"/>
    </location>
</feature>
<dbReference type="EMBL" id="JAPTSV010000008">
    <property type="protein sequence ID" value="KAJ1525419.1"/>
    <property type="molecule type" value="Genomic_DNA"/>
</dbReference>
<dbReference type="AlphaFoldDB" id="A0AAV7XLC4"/>
<keyword evidence="4" id="KW-0472">Membrane</keyword>
<keyword evidence="4" id="KW-1133">Transmembrane helix</keyword>
<dbReference type="InterPro" id="IPR029058">
    <property type="entry name" value="AB_hydrolase_fold"/>
</dbReference>
<dbReference type="PANTHER" id="PTHR43903">
    <property type="entry name" value="NEUROLIGIN"/>
    <property type="match status" value="1"/>
</dbReference>
<feature type="compositionally biased region" description="Polar residues" evidence="3">
    <location>
        <begin position="50"/>
        <end position="59"/>
    </location>
</feature>
<dbReference type="Gene3D" id="3.40.50.1820">
    <property type="entry name" value="alpha/beta hydrolase"/>
    <property type="match status" value="1"/>
</dbReference>
<evidence type="ECO:0000256" key="2">
    <source>
        <dbReference type="ARBA" id="ARBA00023180"/>
    </source>
</evidence>
<gene>
    <name evidence="6" type="ORF">ONE63_010233</name>
</gene>
<keyword evidence="7" id="KW-1185">Reference proteome</keyword>
<proteinExistence type="inferred from homology"/>